<dbReference type="AlphaFoldDB" id="A0A2A5WEC6"/>
<comment type="caution">
    <text evidence="2">The sequence shown here is derived from an EMBL/GenBank/DDBJ whole genome shotgun (WGS) entry which is preliminary data.</text>
</comment>
<dbReference type="EMBL" id="NTJZ01000003">
    <property type="protein sequence ID" value="PDH34673.1"/>
    <property type="molecule type" value="Genomic_DNA"/>
</dbReference>
<sequence length="177" mass="19870">MNIDMKIITIAGQLLGLVALIPLVVVLTLWIDARGDDGPSVVFRGGMFTSGELYRGAEPNWSFTDDIRLVELQLNETQDSRTTFIIESNGRIFVTCDYMGTSLGRLWKQWAVRAAEGDGAAELRIGDARYERTLKRITEGPELDWVIEKKASKYRNPINHELIAAGEVWVFEIAPRA</sequence>
<keyword evidence="1" id="KW-0472">Membrane</keyword>
<gene>
    <name evidence="2" type="ORF">CNF02_04800</name>
</gene>
<evidence type="ECO:0000256" key="1">
    <source>
        <dbReference type="SAM" id="Phobius"/>
    </source>
</evidence>
<evidence type="ECO:0000313" key="3">
    <source>
        <dbReference type="Proteomes" id="UP000219329"/>
    </source>
</evidence>
<organism evidence="2 3">
    <name type="scientific">OM182 bacterium MED-G28</name>
    <dbReference type="NCBI Taxonomy" id="1986256"/>
    <lineage>
        <taxon>Bacteria</taxon>
        <taxon>Pseudomonadati</taxon>
        <taxon>Pseudomonadota</taxon>
        <taxon>Gammaproteobacteria</taxon>
        <taxon>OMG group</taxon>
        <taxon>OM182 clade</taxon>
    </lineage>
</organism>
<keyword evidence="1" id="KW-1133">Transmembrane helix</keyword>
<keyword evidence="1" id="KW-0812">Transmembrane</keyword>
<accession>A0A2A5WEC6</accession>
<proteinExistence type="predicted"/>
<protein>
    <recommendedName>
        <fullName evidence="4">DUF385 domain-containing protein</fullName>
    </recommendedName>
</protein>
<evidence type="ECO:0008006" key="4">
    <source>
        <dbReference type="Google" id="ProtNLM"/>
    </source>
</evidence>
<feature type="transmembrane region" description="Helical" evidence="1">
    <location>
        <begin position="7"/>
        <end position="31"/>
    </location>
</feature>
<evidence type="ECO:0000313" key="2">
    <source>
        <dbReference type="EMBL" id="PDH34673.1"/>
    </source>
</evidence>
<dbReference type="Proteomes" id="UP000219329">
    <property type="component" value="Unassembled WGS sequence"/>
</dbReference>
<name>A0A2A5WEC6_9GAMM</name>
<reference evidence="2 3" key="1">
    <citation type="submission" date="2017-08" db="EMBL/GenBank/DDBJ databases">
        <title>Fine stratification of microbial communities through a metagenomic profile of the photic zone.</title>
        <authorList>
            <person name="Haro-Moreno J.M."/>
            <person name="Lopez-Perez M."/>
            <person name="De La Torre J."/>
            <person name="Picazo A."/>
            <person name="Camacho A."/>
            <person name="Rodriguez-Valera F."/>
        </authorList>
    </citation>
    <scope>NUCLEOTIDE SEQUENCE [LARGE SCALE GENOMIC DNA]</scope>
    <source>
        <strain evidence="2">MED-G28</strain>
    </source>
</reference>